<dbReference type="GO" id="GO:0000122">
    <property type="term" value="P:negative regulation of transcription by RNA polymerase II"/>
    <property type="evidence" value="ECO:0007669"/>
    <property type="project" value="TreeGrafter"/>
</dbReference>
<evidence type="ECO:0000313" key="3">
    <source>
        <dbReference type="EMBL" id="CAF3959445.1"/>
    </source>
</evidence>
<proteinExistence type="predicted"/>
<dbReference type="PANTHER" id="PTHR10071:SF281">
    <property type="entry name" value="BOX A-BINDING FACTOR-RELATED"/>
    <property type="match status" value="1"/>
</dbReference>
<reference evidence="2" key="1">
    <citation type="submission" date="2021-02" db="EMBL/GenBank/DDBJ databases">
        <authorList>
            <person name="Nowell W R."/>
        </authorList>
    </citation>
    <scope>NUCLEOTIDE SEQUENCE</scope>
</reference>
<dbReference type="GO" id="GO:0045944">
    <property type="term" value="P:positive regulation of transcription by RNA polymerase II"/>
    <property type="evidence" value="ECO:0007669"/>
    <property type="project" value="TreeGrafter"/>
</dbReference>
<dbReference type="AlphaFoldDB" id="A0A814VZ53"/>
<accession>A0A814VZ53</accession>
<dbReference type="Proteomes" id="UP000663829">
    <property type="component" value="Unassembled WGS sequence"/>
</dbReference>
<dbReference type="PANTHER" id="PTHR10071">
    <property type="entry name" value="TRANSCRIPTION FACTOR GATA FAMILY MEMBER"/>
    <property type="match status" value="1"/>
</dbReference>
<evidence type="ECO:0000256" key="1">
    <source>
        <dbReference type="SAM" id="MobiDB-lite"/>
    </source>
</evidence>
<dbReference type="GO" id="GO:0005634">
    <property type="term" value="C:nucleus"/>
    <property type="evidence" value="ECO:0007669"/>
    <property type="project" value="TreeGrafter"/>
</dbReference>
<dbReference type="Proteomes" id="UP000681722">
    <property type="component" value="Unassembled WGS sequence"/>
</dbReference>
<organism evidence="2 4">
    <name type="scientific">Didymodactylos carnosus</name>
    <dbReference type="NCBI Taxonomy" id="1234261"/>
    <lineage>
        <taxon>Eukaryota</taxon>
        <taxon>Metazoa</taxon>
        <taxon>Spiralia</taxon>
        <taxon>Gnathifera</taxon>
        <taxon>Rotifera</taxon>
        <taxon>Eurotatoria</taxon>
        <taxon>Bdelloidea</taxon>
        <taxon>Philodinida</taxon>
        <taxon>Philodinidae</taxon>
        <taxon>Didymodactylos</taxon>
    </lineage>
</organism>
<gene>
    <name evidence="2" type="ORF">GPM918_LOCUS23410</name>
    <name evidence="3" type="ORF">SRO942_LOCUS23411</name>
</gene>
<dbReference type="GO" id="GO:0045165">
    <property type="term" value="P:cell fate commitment"/>
    <property type="evidence" value="ECO:0007669"/>
    <property type="project" value="TreeGrafter"/>
</dbReference>
<dbReference type="GO" id="GO:0000981">
    <property type="term" value="F:DNA-binding transcription factor activity, RNA polymerase II-specific"/>
    <property type="evidence" value="ECO:0007669"/>
    <property type="project" value="TreeGrafter"/>
</dbReference>
<sequence>VNRPMSMKKENIQTRNRKPNSKRKDKDQFPYLLMKSEPLGSYHHHHHHHHSHSTTPYSSSAAMSALNSLRPFAAAAAAAANFSTSSFISPSKQYLTNDNYLSNNPYLRNTSFLGT</sequence>
<feature type="region of interest" description="Disordered" evidence="1">
    <location>
        <begin position="1"/>
        <end position="60"/>
    </location>
</feature>
<feature type="non-terminal residue" evidence="2">
    <location>
        <position position="1"/>
    </location>
</feature>
<protein>
    <submittedName>
        <fullName evidence="2">Uncharacterized protein</fullName>
    </submittedName>
</protein>
<name>A0A814VZ53_9BILA</name>
<dbReference type="EMBL" id="CAJNOQ010008357">
    <property type="protein sequence ID" value="CAF1194976.1"/>
    <property type="molecule type" value="Genomic_DNA"/>
</dbReference>
<dbReference type="EMBL" id="CAJOBC010008359">
    <property type="protein sequence ID" value="CAF3959445.1"/>
    <property type="molecule type" value="Genomic_DNA"/>
</dbReference>
<feature type="compositionally biased region" description="Basic residues" evidence="1">
    <location>
        <begin position="42"/>
        <end position="52"/>
    </location>
</feature>
<keyword evidence="4" id="KW-1185">Reference proteome</keyword>
<evidence type="ECO:0000313" key="2">
    <source>
        <dbReference type="EMBL" id="CAF1194976.1"/>
    </source>
</evidence>
<dbReference type="InterPro" id="IPR039355">
    <property type="entry name" value="Transcription_factor_GATA"/>
</dbReference>
<dbReference type="GO" id="GO:0000978">
    <property type="term" value="F:RNA polymerase II cis-regulatory region sequence-specific DNA binding"/>
    <property type="evidence" value="ECO:0007669"/>
    <property type="project" value="TreeGrafter"/>
</dbReference>
<comment type="caution">
    <text evidence="2">The sequence shown here is derived from an EMBL/GenBank/DDBJ whole genome shotgun (WGS) entry which is preliminary data.</text>
</comment>
<evidence type="ECO:0000313" key="4">
    <source>
        <dbReference type="Proteomes" id="UP000663829"/>
    </source>
</evidence>